<sequence>ETVRPSPGPLRGASPEEIGLVARWLDGEGIRIVRASEGWCEPTRGAGRWSTWAELARDARAVRRLLSADDPHRLG</sequence>
<gene>
    <name evidence="1" type="ORF">AK37_00070</name>
</gene>
<dbReference type="Proteomes" id="UP000005064">
    <property type="component" value="Unassembled WGS sequence"/>
</dbReference>
<dbReference type="EMBL" id="AHBW01000015">
    <property type="protein sequence ID" value="EHK86865.1"/>
    <property type="molecule type" value="Genomic_DNA"/>
</dbReference>
<accession>H0JKB7</accession>
<dbReference type="AlphaFoldDB" id="H0JKB7"/>
<name>H0JKB7_9NOCA</name>
<proteinExistence type="predicted"/>
<evidence type="ECO:0000313" key="1">
    <source>
        <dbReference type="EMBL" id="EHK86865.1"/>
    </source>
</evidence>
<evidence type="ECO:0000313" key="2">
    <source>
        <dbReference type="Proteomes" id="UP000005064"/>
    </source>
</evidence>
<comment type="caution">
    <text evidence="1">The sequence shown here is derived from an EMBL/GenBank/DDBJ whole genome shotgun (WGS) entry which is preliminary data.</text>
</comment>
<reference evidence="1 2" key="1">
    <citation type="submission" date="2011-12" db="EMBL/GenBank/DDBJ databases">
        <authorList>
            <person name="Kriszt B."/>
            <person name="Tancsics A."/>
            <person name="Cserhati M."/>
            <person name="Toth A."/>
            <person name="Nagy I."/>
            <person name="Horvath B."/>
            <person name="Tamura T."/>
            <person name="Kukolya J."/>
            <person name="Szoboszlay S."/>
        </authorList>
    </citation>
    <scope>NUCLEOTIDE SEQUENCE [LARGE SCALE GENOMIC DNA]</scope>
    <source>
        <strain evidence="1 2">AK37</strain>
    </source>
</reference>
<protein>
    <submittedName>
        <fullName evidence="1">Uncharacterized protein</fullName>
    </submittedName>
</protein>
<feature type="non-terminal residue" evidence="1">
    <location>
        <position position="1"/>
    </location>
</feature>
<dbReference type="PATRIC" id="fig|1114960.4.peg.4"/>
<organism evidence="1 2">
    <name type="scientific">Rhodococcus pyridinivorans AK37</name>
    <dbReference type="NCBI Taxonomy" id="1114960"/>
    <lineage>
        <taxon>Bacteria</taxon>
        <taxon>Bacillati</taxon>
        <taxon>Actinomycetota</taxon>
        <taxon>Actinomycetes</taxon>
        <taxon>Mycobacteriales</taxon>
        <taxon>Nocardiaceae</taxon>
        <taxon>Rhodococcus</taxon>
    </lineage>
</organism>